<evidence type="ECO:0000256" key="7">
    <source>
        <dbReference type="ARBA" id="ARBA00023224"/>
    </source>
</evidence>
<dbReference type="EMBL" id="JAEAOA010000879">
    <property type="protein sequence ID" value="KAK3602076.1"/>
    <property type="molecule type" value="Genomic_DNA"/>
</dbReference>
<feature type="transmembrane region" description="Helical" evidence="9">
    <location>
        <begin position="145"/>
        <end position="165"/>
    </location>
</feature>
<dbReference type="PANTHER" id="PTHR45695:SF9">
    <property type="entry name" value="LEUCOKININ RECEPTOR"/>
    <property type="match status" value="1"/>
</dbReference>
<evidence type="ECO:0000256" key="9">
    <source>
        <dbReference type="SAM" id="Phobius"/>
    </source>
</evidence>
<dbReference type="GO" id="GO:0004930">
    <property type="term" value="F:G protein-coupled receptor activity"/>
    <property type="evidence" value="ECO:0007669"/>
    <property type="project" value="UniProtKB-KW"/>
</dbReference>
<dbReference type="GO" id="GO:0005886">
    <property type="term" value="C:plasma membrane"/>
    <property type="evidence" value="ECO:0007669"/>
    <property type="project" value="TreeGrafter"/>
</dbReference>
<feature type="transmembrane region" description="Helical" evidence="9">
    <location>
        <begin position="332"/>
        <end position="351"/>
    </location>
</feature>
<dbReference type="AlphaFoldDB" id="A0AAE0T1N6"/>
<dbReference type="SUPFAM" id="SSF81321">
    <property type="entry name" value="Family A G protein-coupled receptor-like"/>
    <property type="match status" value="1"/>
</dbReference>
<protein>
    <recommendedName>
        <fullName evidence="10">G-protein coupled receptors family 1 profile domain-containing protein</fullName>
    </recommendedName>
</protein>
<evidence type="ECO:0000256" key="4">
    <source>
        <dbReference type="ARBA" id="ARBA00023040"/>
    </source>
</evidence>
<keyword evidence="7 8" id="KW-0807">Transducer</keyword>
<dbReference type="Gene3D" id="1.20.1070.10">
    <property type="entry name" value="Rhodopsin 7-helix transmembrane proteins"/>
    <property type="match status" value="1"/>
</dbReference>
<evidence type="ECO:0000256" key="2">
    <source>
        <dbReference type="ARBA" id="ARBA00022692"/>
    </source>
</evidence>
<dbReference type="PANTHER" id="PTHR45695">
    <property type="entry name" value="LEUCOKININ RECEPTOR-RELATED"/>
    <property type="match status" value="1"/>
</dbReference>
<reference evidence="11" key="1">
    <citation type="journal article" date="2021" name="Genome Biol. Evol.">
        <title>A High-Quality Reference Genome for a Parasitic Bivalve with Doubly Uniparental Inheritance (Bivalvia: Unionida).</title>
        <authorList>
            <person name="Smith C.H."/>
        </authorList>
    </citation>
    <scope>NUCLEOTIDE SEQUENCE</scope>
    <source>
        <strain evidence="11">CHS0354</strain>
    </source>
</reference>
<sequence>MFTSLKELPEGRNWTLDELNERKVQLLIPVIIFISIAMVVGIIGNALVLYINIFVFKMGTSTHRYFIVFLALADASFCMICDPFLIWILYHPYTFTNTLACKSLRAFTYFNALVSVLVLSVIALDRYRRICRPNGNKFSIPRTKFIFGIIAILSFIFSIPAFILYGPNTVQTGVPNITGTQCFPDDLYKDTMFPNGYYLFLYTVFIIVTISMSVLYTLIWYQIRKHKNPIMARSLYHSTKHNALYNTMESNAAELFSCSINMHNPGKCIIVGNKPNKPELLSNRVKTIRVSKMLLVVTAFFVLSFAPFLSLGLLTFFDEQVIEDLDNTSTMIYHLFWSSFEINFMINPFIYGAMDKRFREECD</sequence>
<reference evidence="11" key="3">
    <citation type="submission" date="2023-05" db="EMBL/GenBank/DDBJ databases">
        <authorList>
            <person name="Smith C.H."/>
        </authorList>
    </citation>
    <scope>NUCLEOTIDE SEQUENCE</scope>
    <source>
        <strain evidence="11">CHS0354</strain>
        <tissue evidence="11">Mantle</tissue>
    </source>
</reference>
<feature type="transmembrane region" description="Helical" evidence="9">
    <location>
        <begin position="197"/>
        <end position="221"/>
    </location>
</feature>
<feature type="transmembrane region" description="Helical" evidence="9">
    <location>
        <begin position="293"/>
        <end position="317"/>
    </location>
</feature>
<keyword evidence="3 9" id="KW-1133">Transmembrane helix</keyword>
<dbReference type="Proteomes" id="UP001195483">
    <property type="component" value="Unassembled WGS sequence"/>
</dbReference>
<keyword evidence="2 8" id="KW-0812">Transmembrane</keyword>
<dbReference type="PROSITE" id="PS50262">
    <property type="entry name" value="G_PROTEIN_RECEP_F1_2"/>
    <property type="match status" value="1"/>
</dbReference>
<evidence type="ECO:0000259" key="10">
    <source>
        <dbReference type="PROSITE" id="PS50262"/>
    </source>
</evidence>
<dbReference type="InterPro" id="IPR017452">
    <property type="entry name" value="GPCR_Rhodpsn_7TM"/>
</dbReference>
<feature type="transmembrane region" description="Helical" evidence="9">
    <location>
        <begin position="106"/>
        <end position="124"/>
    </location>
</feature>
<dbReference type="Pfam" id="PF00001">
    <property type="entry name" value="7tm_1"/>
    <property type="match status" value="1"/>
</dbReference>
<evidence type="ECO:0000313" key="11">
    <source>
        <dbReference type="EMBL" id="KAK3602076.1"/>
    </source>
</evidence>
<comment type="caution">
    <text evidence="11">The sequence shown here is derived from an EMBL/GenBank/DDBJ whole genome shotgun (WGS) entry which is preliminary data.</text>
</comment>
<feature type="transmembrane region" description="Helical" evidence="9">
    <location>
        <begin position="26"/>
        <end position="53"/>
    </location>
</feature>
<accession>A0AAE0T1N6</accession>
<evidence type="ECO:0000256" key="5">
    <source>
        <dbReference type="ARBA" id="ARBA00023136"/>
    </source>
</evidence>
<dbReference type="InterPro" id="IPR000276">
    <property type="entry name" value="GPCR_Rhodpsn"/>
</dbReference>
<evidence type="ECO:0000256" key="3">
    <source>
        <dbReference type="ARBA" id="ARBA00022989"/>
    </source>
</evidence>
<dbReference type="CDD" id="cd00637">
    <property type="entry name" value="7tm_classA_rhodopsin-like"/>
    <property type="match status" value="1"/>
</dbReference>
<dbReference type="PRINTS" id="PR00237">
    <property type="entry name" value="GPCRRHODOPSN"/>
</dbReference>
<proteinExistence type="inferred from homology"/>
<name>A0AAE0T1N6_9BIVA</name>
<evidence type="ECO:0000256" key="1">
    <source>
        <dbReference type="ARBA" id="ARBA00004141"/>
    </source>
</evidence>
<keyword evidence="4 8" id="KW-0297">G-protein coupled receptor</keyword>
<reference evidence="11" key="2">
    <citation type="journal article" date="2021" name="Genome Biol. Evol.">
        <title>Developing a high-quality reference genome for a parasitic bivalve with doubly uniparental inheritance (Bivalvia: Unionida).</title>
        <authorList>
            <person name="Smith C.H."/>
        </authorList>
    </citation>
    <scope>NUCLEOTIDE SEQUENCE</scope>
    <source>
        <strain evidence="11">CHS0354</strain>
        <tissue evidence="11">Mantle</tissue>
    </source>
</reference>
<comment type="subcellular location">
    <subcellularLocation>
        <location evidence="1">Membrane</location>
        <topology evidence="1">Multi-pass membrane protein</topology>
    </subcellularLocation>
</comment>
<feature type="transmembrane region" description="Helical" evidence="9">
    <location>
        <begin position="65"/>
        <end position="90"/>
    </location>
</feature>
<evidence type="ECO:0000256" key="6">
    <source>
        <dbReference type="ARBA" id="ARBA00023170"/>
    </source>
</evidence>
<dbReference type="PROSITE" id="PS00237">
    <property type="entry name" value="G_PROTEIN_RECEP_F1_1"/>
    <property type="match status" value="1"/>
</dbReference>
<evidence type="ECO:0000313" key="12">
    <source>
        <dbReference type="Proteomes" id="UP001195483"/>
    </source>
</evidence>
<keyword evidence="6 8" id="KW-0675">Receptor</keyword>
<feature type="domain" description="G-protein coupled receptors family 1 profile" evidence="10">
    <location>
        <begin position="44"/>
        <end position="351"/>
    </location>
</feature>
<keyword evidence="5 9" id="KW-0472">Membrane</keyword>
<evidence type="ECO:0000256" key="8">
    <source>
        <dbReference type="RuleBase" id="RU000688"/>
    </source>
</evidence>
<comment type="similarity">
    <text evidence="8">Belongs to the G-protein coupled receptor 1 family.</text>
</comment>
<gene>
    <name evidence="11" type="ORF">CHS0354_014251</name>
</gene>
<organism evidence="11 12">
    <name type="scientific">Potamilus streckersoni</name>
    <dbReference type="NCBI Taxonomy" id="2493646"/>
    <lineage>
        <taxon>Eukaryota</taxon>
        <taxon>Metazoa</taxon>
        <taxon>Spiralia</taxon>
        <taxon>Lophotrochozoa</taxon>
        <taxon>Mollusca</taxon>
        <taxon>Bivalvia</taxon>
        <taxon>Autobranchia</taxon>
        <taxon>Heteroconchia</taxon>
        <taxon>Palaeoheterodonta</taxon>
        <taxon>Unionida</taxon>
        <taxon>Unionoidea</taxon>
        <taxon>Unionidae</taxon>
        <taxon>Ambleminae</taxon>
        <taxon>Lampsilini</taxon>
        <taxon>Potamilus</taxon>
    </lineage>
</organism>
<keyword evidence="12" id="KW-1185">Reference proteome</keyword>